<dbReference type="EMBL" id="MU853333">
    <property type="protein sequence ID" value="KAK4116877.1"/>
    <property type="molecule type" value="Genomic_DNA"/>
</dbReference>
<reference evidence="2" key="1">
    <citation type="journal article" date="2023" name="Mol. Phylogenet. Evol.">
        <title>Genome-scale phylogeny and comparative genomics of the fungal order Sordariales.</title>
        <authorList>
            <person name="Hensen N."/>
            <person name="Bonometti L."/>
            <person name="Westerberg I."/>
            <person name="Brannstrom I.O."/>
            <person name="Guillou S."/>
            <person name="Cros-Aarteil S."/>
            <person name="Calhoun S."/>
            <person name="Haridas S."/>
            <person name="Kuo A."/>
            <person name="Mondo S."/>
            <person name="Pangilinan J."/>
            <person name="Riley R."/>
            <person name="LaButti K."/>
            <person name="Andreopoulos B."/>
            <person name="Lipzen A."/>
            <person name="Chen C."/>
            <person name="Yan M."/>
            <person name="Daum C."/>
            <person name="Ng V."/>
            <person name="Clum A."/>
            <person name="Steindorff A."/>
            <person name="Ohm R.A."/>
            <person name="Martin F."/>
            <person name="Silar P."/>
            <person name="Natvig D.O."/>
            <person name="Lalanne C."/>
            <person name="Gautier V."/>
            <person name="Ament-Velasquez S.L."/>
            <person name="Kruys A."/>
            <person name="Hutchinson M.I."/>
            <person name="Powell A.J."/>
            <person name="Barry K."/>
            <person name="Miller A.N."/>
            <person name="Grigoriev I.V."/>
            <person name="Debuchy R."/>
            <person name="Gladieux P."/>
            <person name="Hiltunen Thoren M."/>
            <person name="Johannesson H."/>
        </authorList>
    </citation>
    <scope>NUCLEOTIDE SEQUENCE</scope>
    <source>
        <strain evidence="2">CBS 508.74</strain>
    </source>
</reference>
<dbReference type="InterPro" id="IPR014839">
    <property type="entry name" value="Crt10"/>
</dbReference>
<feature type="compositionally biased region" description="Acidic residues" evidence="1">
    <location>
        <begin position="461"/>
        <end position="477"/>
    </location>
</feature>
<keyword evidence="3" id="KW-1185">Reference proteome</keyword>
<protein>
    <recommendedName>
        <fullName evidence="4">Pyridine nucleotide-disulfide oxidoreductase family protein</fullName>
    </recommendedName>
</protein>
<evidence type="ECO:0000256" key="1">
    <source>
        <dbReference type="SAM" id="MobiDB-lite"/>
    </source>
</evidence>
<sequence>MVGQRNLMMDPKADAQAGYPELYVGPTCHVQTAASRFGSDVVEDIKAFVFQGFQINDMASDDDDDDDDDDDEYDDENDGDAEMYDSVEGAFAGLGPESDHSHGQHPFPQIASRRCNLTALSQRYNLYFAAYQDRVYVFQPRRAPRILPPPSLILHPRPSKLALCYGGEVDPSFPHQINHIKVGNLGNLEIVLFAYDDGDVTAYYTHAIANYIVTIGDQAHTHGGANGHQPSHPKALFHENVGRSAWGLAVHERSRLIAVGSNLHEVTVFAFAFREKAAAKFPKAVSFPSDCSGQAALERQRYFPARTRTWRITLPLGPGGHNIPDIAFIDDEAGEADKVVAVDIRGNAWLLDIWKMESCPIQWPDYPIRDTLHNISRGWGVVVLPDSSFRPTRTVREALGLPGNEIVSPKQKWLDTTCSLYYIKELAPDPGSVLMHRTQYDYAGVHSGKRKGCFALDDDQYMSETDSDPEHEMEDSSEPVAADLKAQSTDPWAEDDDYPSFKPFDLSHIVVSGVENVSDGPKLARAVVPSFRELWHLDSTRVHMLFSRASEERQAKTKQIAFAKAEIPAHLARGFCLLRTSLTDIELHPFDQEECGIVCKQVLTSHNRSGVTTSLELHPIAAEQVNMVIHVPELSLVVAGSPVGRVALITPTKTPGKLKHMAVRRGFRVDRVLPRRFEDNLRPPCTLIGIAISPVPNDRGSRLSLHPPRGSTPPVMYRLILHYRDHTILMYDIARGLDDDELMIF</sequence>
<organism evidence="2 3">
    <name type="scientific">Canariomyces notabilis</name>
    <dbReference type="NCBI Taxonomy" id="2074819"/>
    <lineage>
        <taxon>Eukaryota</taxon>
        <taxon>Fungi</taxon>
        <taxon>Dikarya</taxon>
        <taxon>Ascomycota</taxon>
        <taxon>Pezizomycotina</taxon>
        <taxon>Sordariomycetes</taxon>
        <taxon>Sordariomycetidae</taxon>
        <taxon>Sordariales</taxon>
        <taxon>Chaetomiaceae</taxon>
        <taxon>Canariomyces</taxon>
    </lineage>
</organism>
<comment type="caution">
    <text evidence="2">The sequence shown here is derived from an EMBL/GenBank/DDBJ whole genome shotgun (WGS) entry which is preliminary data.</text>
</comment>
<evidence type="ECO:0000313" key="3">
    <source>
        <dbReference type="Proteomes" id="UP001302812"/>
    </source>
</evidence>
<evidence type="ECO:0000313" key="2">
    <source>
        <dbReference type="EMBL" id="KAK4116877.1"/>
    </source>
</evidence>
<dbReference type="Pfam" id="PF08728">
    <property type="entry name" value="CRT10"/>
    <property type="match status" value="1"/>
</dbReference>
<dbReference type="GeneID" id="89936667"/>
<accession>A0AAN6TLY1</accession>
<name>A0AAN6TLY1_9PEZI</name>
<evidence type="ECO:0008006" key="4">
    <source>
        <dbReference type="Google" id="ProtNLM"/>
    </source>
</evidence>
<feature type="region of interest" description="Disordered" evidence="1">
    <location>
        <begin position="461"/>
        <end position="493"/>
    </location>
</feature>
<reference evidence="2" key="2">
    <citation type="submission" date="2023-05" db="EMBL/GenBank/DDBJ databases">
        <authorList>
            <consortium name="Lawrence Berkeley National Laboratory"/>
            <person name="Steindorff A."/>
            <person name="Hensen N."/>
            <person name="Bonometti L."/>
            <person name="Westerberg I."/>
            <person name="Brannstrom I.O."/>
            <person name="Guillou S."/>
            <person name="Cros-Aarteil S."/>
            <person name="Calhoun S."/>
            <person name="Haridas S."/>
            <person name="Kuo A."/>
            <person name="Mondo S."/>
            <person name="Pangilinan J."/>
            <person name="Riley R."/>
            <person name="Labutti K."/>
            <person name="Andreopoulos B."/>
            <person name="Lipzen A."/>
            <person name="Chen C."/>
            <person name="Yanf M."/>
            <person name="Daum C."/>
            <person name="Ng V."/>
            <person name="Clum A."/>
            <person name="Ohm R."/>
            <person name="Martin F."/>
            <person name="Silar P."/>
            <person name="Natvig D."/>
            <person name="Lalanne C."/>
            <person name="Gautier V."/>
            <person name="Ament-Velasquez S.L."/>
            <person name="Kruys A."/>
            <person name="Hutchinson M.I."/>
            <person name="Powell A.J."/>
            <person name="Barry K."/>
            <person name="Miller A.N."/>
            <person name="Grigoriev I.V."/>
            <person name="Debuchy R."/>
            <person name="Gladieux P."/>
            <person name="Thoren M.H."/>
            <person name="Johannesson H."/>
        </authorList>
    </citation>
    <scope>NUCLEOTIDE SEQUENCE</scope>
    <source>
        <strain evidence="2">CBS 508.74</strain>
    </source>
</reference>
<dbReference type="AlphaFoldDB" id="A0AAN6TLY1"/>
<feature type="region of interest" description="Disordered" evidence="1">
    <location>
        <begin position="57"/>
        <end position="82"/>
    </location>
</feature>
<dbReference type="RefSeq" id="XP_064674447.1">
    <property type="nucleotide sequence ID" value="XM_064812542.1"/>
</dbReference>
<proteinExistence type="predicted"/>
<dbReference type="Proteomes" id="UP001302812">
    <property type="component" value="Unassembled WGS sequence"/>
</dbReference>
<gene>
    <name evidence="2" type="ORF">N656DRAFT_724679</name>
</gene>
<feature type="compositionally biased region" description="Acidic residues" evidence="1">
    <location>
        <begin position="59"/>
        <end position="82"/>
    </location>
</feature>